<organism evidence="2 3">
    <name type="scientific">Endobacterium cereale</name>
    <dbReference type="NCBI Taxonomy" id="2663029"/>
    <lineage>
        <taxon>Bacteria</taxon>
        <taxon>Pseudomonadati</taxon>
        <taxon>Pseudomonadota</taxon>
        <taxon>Alphaproteobacteria</taxon>
        <taxon>Hyphomicrobiales</taxon>
        <taxon>Rhizobiaceae</taxon>
        <taxon>Endobacterium</taxon>
    </lineage>
</organism>
<dbReference type="Proteomes" id="UP000435138">
    <property type="component" value="Unassembled WGS sequence"/>
</dbReference>
<name>A0A6A8A9F5_9HYPH</name>
<accession>A0A6A8A9F5</accession>
<dbReference type="InterPro" id="IPR012924">
    <property type="entry name" value="TfuA_core"/>
</dbReference>
<feature type="domain" description="TfuA-like core" evidence="1">
    <location>
        <begin position="47"/>
        <end position="166"/>
    </location>
</feature>
<evidence type="ECO:0000259" key="1">
    <source>
        <dbReference type="Pfam" id="PF07812"/>
    </source>
</evidence>
<proteinExistence type="predicted"/>
<dbReference type="EMBL" id="WIXI01000041">
    <property type="protein sequence ID" value="MQY46497.1"/>
    <property type="molecule type" value="Genomic_DNA"/>
</dbReference>
<keyword evidence="3" id="KW-1185">Reference proteome</keyword>
<evidence type="ECO:0000313" key="2">
    <source>
        <dbReference type="EMBL" id="MQY46497.1"/>
    </source>
</evidence>
<dbReference type="Pfam" id="PF07812">
    <property type="entry name" value="TfuA"/>
    <property type="match status" value="1"/>
</dbReference>
<dbReference type="AlphaFoldDB" id="A0A6A8A9F5"/>
<reference evidence="2 3" key="1">
    <citation type="submission" date="2019-11" db="EMBL/GenBank/DDBJ databases">
        <title>Genome analysis of Rhizobacterium cereale a novel genus and species isolated from maize roots in North Spain.</title>
        <authorList>
            <person name="Menendez E."/>
            <person name="Flores-Felix J.D."/>
            <person name="Ramirez-Bahena M.-H."/>
            <person name="Igual J.M."/>
            <person name="Garcia-Fraile P."/>
            <person name="Peix A."/>
            <person name="Velazquez E."/>
        </authorList>
    </citation>
    <scope>NUCLEOTIDE SEQUENCE [LARGE SCALE GENOMIC DNA]</scope>
    <source>
        <strain evidence="2 3">RZME27</strain>
    </source>
</reference>
<sequence>MRVAFVGPSLPNAADLVPVTTTIRPPAGLGDVARAVDEGASAICLIDGYFEDRAPVRHKEILFALSQDVAVLGAASMGALRAAECAPFGMRGLGRIYQSYIDGTTDDDADVALLHAPVEFGYAPITIPFVNIRATLQALVSSSECTQSEAVQVGERLRSVFYKQRTWKRLEREVGSDFAGSIRRFYVDQKRLDALEALAALGRDIGAPVPTWSFNCTDQFKASLD</sequence>
<protein>
    <submittedName>
        <fullName evidence="2">Antibiotic resistance protein</fullName>
    </submittedName>
</protein>
<gene>
    <name evidence="2" type="ORF">GAO09_10615</name>
</gene>
<dbReference type="RefSeq" id="WP_338015064.1">
    <property type="nucleotide sequence ID" value="NZ_JAYKOO010000006.1"/>
</dbReference>
<evidence type="ECO:0000313" key="3">
    <source>
        <dbReference type="Proteomes" id="UP000435138"/>
    </source>
</evidence>
<comment type="caution">
    <text evidence="2">The sequence shown here is derived from an EMBL/GenBank/DDBJ whole genome shotgun (WGS) entry which is preliminary data.</text>
</comment>